<keyword evidence="3 6" id="KW-0285">Flavoprotein</keyword>
<feature type="domain" description="Acyl-CoA oxidase/dehydrogenase middle" evidence="8">
    <location>
        <begin position="123"/>
        <end position="220"/>
    </location>
</feature>
<evidence type="ECO:0000256" key="4">
    <source>
        <dbReference type="ARBA" id="ARBA00022827"/>
    </source>
</evidence>
<dbReference type="InterPro" id="IPR046373">
    <property type="entry name" value="Acyl-CoA_Oxase/DH_mid-dom_sf"/>
</dbReference>
<dbReference type="EMBL" id="MAXA01000047">
    <property type="protein sequence ID" value="OHV42124.1"/>
    <property type="molecule type" value="Genomic_DNA"/>
</dbReference>
<dbReference type="Gene3D" id="2.40.110.10">
    <property type="entry name" value="Butyryl-CoA Dehydrogenase, subunit A, domain 2"/>
    <property type="match status" value="1"/>
</dbReference>
<comment type="cofactor">
    <cofactor evidence="1 6">
        <name>FAD</name>
        <dbReference type="ChEBI" id="CHEBI:57692"/>
    </cofactor>
</comment>
<dbReference type="InterPro" id="IPR013786">
    <property type="entry name" value="AcylCoA_DH/ox_N"/>
</dbReference>
<reference evidence="11" key="1">
    <citation type="submission" date="2016-07" db="EMBL/GenBank/DDBJ databases">
        <title>Frankia sp. NRRL B-16219 Genome sequencing.</title>
        <authorList>
            <person name="Ghodhbane-Gtari F."/>
            <person name="Swanson E."/>
            <person name="Gueddou A."/>
            <person name="Louati M."/>
            <person name="Nouioui I."/>
            <person name="Hezbri K."/>
            <person name="Abebe-Akele F."/>
            <person name="Simpson S."/>
            <person name="Morris K."/>
            <person name="Thomas K."/>
            <person name="Gtari M."/>
            <person name="Tisa L.S."/>
        </authorList>
    </citation>
    <scope>NUCLEOTIDE SEQUENCE [LARGE SCALE GENOMIC DNA]</scope>
    <source>
        <strain evidence="11">NRRL B-16219</strain>
    </source>
</reference>
<sequence length="388" mass="42852">MHFELTPDQEQLRAGARELARSFADDYWAEKDQKGEFPWDFYNAFAEGGWLGIAIPTEFGGGGLGIAEASLLLEEIAASGAGMNGCSIMHLTIFGLNTIVKHGSPALQKEILPSAADGSLHVCFGVTEPNAGTDTTRITTFAEKVDGGYRINGRKVWITKAGDSQKMILIARTTKREESARPTDGMSLFLIDIDRKHIDLRAIPKMGRNAVSSYEVFIDNYFVPESARIGEEGKGFKYLLDGLNPERILLAHEALGIGRASLEKATRYAKERIVFDRPIGQNQGIAFPLAEAQIRLDAAELMARKAAWRYDQGLPCGPEANMAKWLCADAGFKAADQAIQTHGGMGYAREYHVERYFRESRIMRLAPVSQEMVLNYVSQHVLGLPKSY</sequence>
<dbReference type="GO" id="GO:0003995">
    <property type="term" value="F:acyl-CoA dehydrogenase activity"/>
    <property type="evidence" value="ECO:0007669"/>
    <property type="project" value="InterPro"/>
</dbReference>
<evidence type="ECO:0000256" key="3">
    <source>
        <dbReference type="ARBA" id="ARBA00022630"/>
    </source>
</evidence>
<feature type="domain" description="Acyl-CoA dehydrogenase/oxidase N-terminal" evidence="9">
    <location>
        <begin position="6"/>
        <end position="118"/>
    </location>
</feature>
<dbReference type="Pfam" id="PF00441">
    <property type="entry name" value="Acyl-CoA_dh_1"/>
    <property type="match status" value="1"/>
</dbReference>
<accession>A0A1S1RBI5</accession>
<protein>
    <submittedName>
        <fullName evidence="10">Acyl-CoA dehydrogenase</fullName>
    </submittedName>
</protein>
<evidence type="ECO:0000256" key="5">
    <source>
        <dbReference type="ARBA" id="ARBA00023002"/>
    </source>
</evidence>
<evidence type="ECO:0000256" key="6">
    <source>
        <dbReference type="RuleBase" id="RU362125"/>
    </source>
</evidence>
<dbReference type="Gene3D" id="1.20.140.10">
    <property type="entry name" value="Butyryl-CoA Dehydrogenase, subunit A, domain 3"/>
    <property type="match status" value="1"/>
</dbReference>
<dbReference type="InterPro" id="IPR009075">
    <property type="entry name" value="AcylCo_DH/oxidase_C"/>
</dbReference>
<evidence type="ECO:0000259" key="7">
    <source>
        <dbReference type="Pfam" id="PF00441"/>
    </source>
</evidence>
<comment type="similarity">
    <text evidence="2 6">Belongs to the acyl-CoA dehydrogenase family.</text>
</comment>
<dbReference type="SUPFAM" id="SSF56645">
    <property type="entry name" value="Acyl-CoA dehydrogenase NM domain-like"/>
    <property type="match status" value="1"/>
</dbReference>
<dbReference type="InterPro" id="IPR006089">
    <property type="entry name" value="Acyl-CoA_DH_CS"/>
</dbReference>
<dbReference type="AlphaFoldDB" id="A0A1S1RBI5"/>
<dbReference type="GO" id="GO:0033539">
    <property type="term" value="P:fatty acid beta-oxidation using acyl-CoA dehydrogenase"/>
    <property type="evidence" value="ECO:0007669"/>
    <property type="project" value="TreeGrafter"/>
</dbReference>
<feature type="domain" description="Acyl-CoA dehydrogenase/oxidase C-terminal" evidence="7">
    <location>
        <begin position="233"/>
        <end position="381"/>
    </location>
</feature>
<dbReference type="GO" id="GO:0005737">
    <property type="term" value="C:cytoplasm"/>
    <property type="evidence" value="ECO:0007669"/>
    <property type="project" value="TreeGrafter"/>
</dbReference>
<dbReference type="PROSITE" id="PS00073">
    <property type="entry name" value="ACYL_COA_DH_2"/>
    <property type="match status" value="1"/>
</dbReference>
<keyword evidence="5 6" id="KW-0560">Oxidoreductase</keyword>
<evidence type="ECO:0000259" key="8">
    <source>
        <dbReference type="Pfam" id="PF02770"/>
    </source>
</evidence>
<evidence type="ECO:0000256" key="1">
    <source>
        <dbReference type="ARBA" id="ARBA00001974"/>
    </source>
</evidence>
<keyword evidence="4 6" id="KW-0274">FAD</keyword>
<proteinExistence type="inferred from homology"/>
<dbReference type="InterPro" id="IPR037069">
    <property type="entry name" value="AcylCoA_DH/ox_N_sf"/>
</dbReference>
<name>A0A1S1RBI5_9ACTN</name>
<dbReference type="GO" id="GO:0050660">
    <property type="term" value="F:flavin adenine dinucleotide binding"/>
    <property type="evidence" value="ECO:0007669"/>
    <property type="project" value="InterPro"/>
</dbReference>
<dbReference type="OrthoDB" id="8876745at2"/>
<evidence type="ECO:0000259" key="9">
    <source>
        <dbReference type="Pfam" id="PF02771"/>
    </source>
</evidence>
<keyword evidence="11" id="KW-1185">Reference proteome</keyword>
<gene>
    <name evidence="10" type="ORF">BBK14_10855</name>
</gene>
<evidence type="ECO:0000313" key="10">
    <source>
        <dbReference type="EMBL" id="OHV42124.1"/>
    </source>
</evidence>
<dbReference type="PANTHER" id="PTHR48083:SF1">
    <property type="entry name" value="DEHYDROGENASE, PUTATIVE (AFU_ORTHOLOGUE AFUA_7G06510)-RELATED"/>
    <property type="match status" value="1"/>
</dbReference>
<evidence type="ECO:0000313" key="11">
    <source>
        <dbReference type="Proteomes" id="UP000179769"/>
    </source>
</evidence>
<dbReference type="Gene3D" id="1.10.540.10">
    <property type="entry name" value="Acyl-CoA dehydrogenase/oxidase, N-terminal domain"/>
    <property type="match status" value="1"/>
</dbReference>
<dbReference type="Pfam" id="PF02770">
    <property type="entry name" value="Acyl-CoA_dh_M"/>
    <property type="match status" value="1"/>
</dbReference>
<dbReference type="InterPro" id="IPR009100">
    <property type="entry name" value="AcylCoA_DH/oxidase_NM_dom_sf"/>
</dbReference>
<dbReference type="FunFam" id="1.20.140.10:FF:000012">
    <property type="entry name" value="Acyl-CoA dehydrogenase fadE12"/>
    <property type="match status" value="1"/>
</dbReference>
<comment type="caution">
    <text evidence="10">The sequence shown here is derived from an EMBL/GenBank/DDBJ whole genome shotgun (WGS) entry which is preliminary data.</text>
</comment>
<dbReference type="PIRSF" id="PIRSF016578">
    <property type="entry name" value="HsaA"/>
    <property type="match status" value="1"/>
</dbReference>
<organism evidence="10 11">
    <name type="scientific">Parafrankia soli</name>
    <dbReference type="NCBI Taxonomy" id="2599596"/>
    <lineage>
        <taxon>Bacteria</taxon>
        <taxon>Bacillati</taxon>
        <taxon>Actinomycetota</taxon>
        <taxon>Actinomycetes</taxon>
        <taxon>Frankiales</taxon>
        <taxon>Frankiaceae</taxon>
        <taxon>Parafrankia</taxon>
    </lineage>
</organism>
<dbReference type="PANTHER" id="PTHR48083">
    <property type="entry name" value="MEDIUM-CHAIN SPECIFIC ACYL-COA DEHYDROGENASE, MITOCHONDRIAL-RELATED"/>
    <property type="match status" value="1"/>
</dbReference>
<dbReference type="InterPro" id="IPR006091">
    <property type="entry name" value="Acyl-CoA_Oxase/DH_mid-dom"/>
</dbReference>
<dbReference type="InterPro" id="IPR036250">
    <property type="entry name" value="AcylCo_DH-like_C"/>
</dbReference>
<evidence type="ECO:0000256" key="2">
    <source>
        <dbReference type="ARBA" id="ARBA00009347"/>
    </source>
</evidence>
<dbReference type="CDD" id="cd00567">
    <property type="entry name" value="ACAD"/>
    <property type="match status" value="1"/>
</dbReference>
<dbReference type="RefSeq" id="WP_071060145.1">
    <property type="nucleotide sequence ID" value="NZ_MAXA01000047.1"/>
</dbReference>
<dbReference type="Proteomes" id="UP000179769">
    <property type="component" value="Unassembled WGS sequence"/>
</dbReference>
<dbReference type="InterPro" id="IPR050741">
    <property type="entry name" value="Acyl-CoA_dehydrogenase"/>
</dbReference>
<dbReference type="Pfam" id="PF02771">
    <property type="entry name" value="Acyl-CoA_dh_N"/>
    <property type="match status" value="1"/>
</dbReference>
<dbReference type="SUPFAM" id="SSF47203">
    <property type="entry name" value="Acyl-CoA dehydrogenase C-terminal domain-like"/>
    <property type="match status" value="1"/>
</dbReference>